<evidence type="ECO:0000313" key="2">
    <source>
        <dbReference type="EMBL" id="NRS92306.1"/>
    </source>
</evidence>
<feature type="signal peptide" evidence="1">
    <location>
        <begin position="1"/>
        <end position="23"/>
    </location>
</feature>
<dbReference type="RefSeq" id="WP_173778920.1">
    <property type="nucleotide sequence ID" value="NZ_JABSNO010000008.1"/>
</dbReference>
<reference evidence="2" key="1">
    <citation type="submission" date="2020-05" db="EMBL/GenBank/DDBJ databases">
        <title>Genomic Encyclopedia of Type Strains, Phase IV (KMG-V): Genome sequencing to study the core and pangenomes of soil and plant-associated prokaryotes.</title>
        <authorList>
            <person name="Whitman W."/>
        </authorList>
    </citation>
    <scope>NUCLEOTIDE SEQUENCE</scope>
    <source>
        <strain evidence="2">16F</strain>
    </source>
</reference>
<gene>
    <name evidence="2" type="ORF">HNQ03_001374</name>
</gene>
<organism evidence="2 3">
    <name type="scientific">Frigoriflavimonas asaccharolytica</name>
    <dbReference type="NCBI Taxonomy" id="2735899"/>
    <lineage>
        <taxon>Bacteria</taxon>
        <taxon>Pseudomonadati</taxon>
        <taxon>Bacteroidota</taxon>
        <taxon>Flavobacteriia</taxon>
        <taxon>Flavobacteriales</taxon>
        <taxon>Weeksellaceae</taxon>
        <taxon>Frigoriflavimonas</taxon>
    </lineage>
</organism>
<proteinExistence type="predicted"/>
<accession>A0A8J8G6P0</accession>
<name>A0A8J8G6P0_9FLAO</name>
<protein>
    <submittedName>
        <fullName evidence="2">Uncharacterized protein</fullName>
    </submittedName>
</protein>
<evidence type="ECO:0000313" key="3">
    <source>
        <dbReference type="Proteomes" id="UP000610746"/>
    </source>
</evidence>
<feature type="chain" id="PRO_5035160354" evidence="1">
    <location>
        <begin position="24"/>
        <end position="68"/>
    </location>
</feature>
<sequence length="68" mass="7733">MVILTIKKIGLCSLFLMGLQGCGQNTNTNKDMTNNITSDNIAAKVMENVKRYPQEPMYMLRINQNYCT</sequence>
<evidence type="ECO:0000256" key="1">
    <source>
        <dbReference type="SAM" id="SignalP"/>
    </source>
</evidence>
<comment type="caution">
    <text evidence="2">The sequence shown here is derived from an EMBL/GenBank/DDBJ whole genome shotgun (WGS) entry which is preliminary data.</text>
</comment>
<dbReference type="PROSITE" id="PS51257">
    <property type="entry name" value="PROKAR_LIPOPROTEIN"/>
    <property type="match status" value="1"/>
</dbReference>
<dbReference type="AlphaFoldDB" id="A0A8J8G6P0"/>
<dbReference type="EMBL" id="JABSNO010000008">
    <property type="protein sequence ID" value="NRS92306.1"/>
    <property type="molecule type" value="Genomic_DNA"/>
</dbReference>
<keyword evidence="3" id="KW-1185">Reference proteome</keyword>
<dbReference type="Proteomes" id="UP000610746">
    <property type="component" value="Unassembled WGS sequence"/>
</dbReference>
<keyword evidence="1" id="KW-0732">Signal</keyword>